<dbReference type="InterPro" id="IPR041688">
    <property type="entry name" value="PRTase_2"/>
</dbReference>
<organism evidence="3 4">
    <name type="scientific">Croceicoccus mobilis</name>
    <dbReference type="NCBI Taxonomy" id="1703339"/>
    <lineage>
        <taxon>Bacteria</taxon>
        <taxon>Pseudomonadati</taxon>
        <taxon>Pseudomonadota</taxon>
        <taxon>Alphaproteobacteria</taxon>
        <taxon>Sphingomonadales</taxon>
        <taxon>Erythrobacteraceae</taxon>
        <taxon>Croceicoccus</taxon>
    </lineage>
</organism>
<evidence type="ECO:0000313" key="4">
    <source>
        <dbReference type="Proteomes" id="UP000612349"/>
    </source>
</evidence>
<dbReference type="InterPro" id="IPR029057">
    <property type="entry name" value="PRTase-like"/>
</dbReference>
<reference evidence="3" key="2">
    <citation type="submission" date="2020-09" db="EMBL/GenBank/DDBJ databases">
        <authorList>
            <person name="Sun Q."/>
            <person name="Zhou Y."/>
        </authorList>
    </citation>
    <scope>NUCLEOTIDE SEQUENCE</scope>
    <source>
        <strain evidence="3">CGMCC 1.15360</strain>
    </source>
</reference>
<dbReference type="InterPro" id="IPR011214">
    <property type="entry name" value="UCP020967"/>
</dbReference>
<protein>
    <recommendedName>
        <fullName evidence="5">Phosphoribosyltransferase</fullName>
    </recommendedName>
</protein>
<evidence type="ECO:0000259" key="2">
    <source>
        <dbReference type="Pfam" id="PF15609"/>
    </source>
</evidence>
<dbReference type="InterPro" id="IPR022537">
    <property type="entry name" value="TRSP_dom"/>
</dbReference>
<gene>
    <name evidence="3" type="ORF">GCM10010990_01780</name>
</gene>
<accession>A0A916YPY7</accession>
<dbReference type="Pfam" id="PF15609">
    <property type="entry name" value="PRTase_2"/>
    <property type="match status" value="1"/>
</dbReference>
<reference evidence="3" key="1">
    <citation type="journal article" date="2014" name="Int. J. Syst. Evol. Microbiol.">
        <title>Complete genome sequence of Corynebacterium casei LMG S-19264T (=DSM 44701T), isolated from a smear-ripened cheese.</title>
        <authorList>
            <consortium name="US DOE Joint Genome Institute (JGI-PGF)"/>
            <person name="Walter F."/>
            <person name="Albersmeier A."/>
            <person name="Kalinowski J."/>
            <person name="Ruckert C."/>
        </authorList>
    </citation>
    <scope>NUCLEOTIDE SEQUENCE</scope>
    <source>
        <strain evidence="3">CGMCC 1.15360</strain>
    </source>
</reference>
<evidence type="ECO:0008006" key="5">
    <source>
        <dbReference type="Google" id="ProtNLM"/>
    </source>
</evidence>
<name>A0A916YPY7_9SPHN</name>
<dbReference type="PIRSF" id="PIRSF020967">
    <property type="entry name" value="UCP020967"/>
    <property type="match status" value="1"/>
</dbReference>
<sequence>MDTAIMGETKTVELVTGTLDLEVAKGPPIDEMCDFAARANPKRGFLIVSKVLGRHMPARPKQMRATMRQLAEGISQQLPEPIVFLGMAETATALGQGVFSAYQQMTGQRLVYLQTSRQRMPGASVLTSFEEGHSHATSHMVQIARPNLETTIAKARSLVIVDDESSTGNTYLAAAEAMAAVMPALETIETVCITDWSDGAYLASMPKPARAVSLLAGRMKWTKGAEHKAAPLPSGSNEAGAAPASAMKSRGGITMTDIATRPFTSARKGERVLVLGDGEHSYEALRIAEDIERQGGIAAVQCITRSPALLGHAMQSVSHFDDAYGSGAPCYLYNILSHQPDRIIIAAEKLGNQRMKALEALQELGAEIPVELYECRYEGGN</sequence>
<dbReference type="CDD" id="cd06223">
    <property type="entry name" value="PRTases_typeI"/>
    <property type="match status" value="1"/>
</dbReference>
<dbReference type="SUPFAM" id="SSF53271">
    <property type="entry name" value="PRTase-like"/>
    <property type="match status" value="1"/>
</dbReference>
<feature type="domain" description="TRSP" evidence="1">
    <location>
        <begin position="261"/>
        <end position="354"/>
    </location>
</feature>
<dbReference type="Pfam" id="PF12500">
    <property type="entry name" value="TRSP"/>
    <property type="match status" value="1"/>
</dbReference>
<dbReference type="Proteomes" id="UP000612349">
    <property type="component" value="Unassembled WGS sequence"/>
</dbReference>
<dbReference type="Gene3D" id="3.40.50.2020">
    <property type="match status" value="1"/>
</dbReference>
<dbReference type="AlphaFoldDB" id="A0A916YPY7"/>
<comment type="caution">
    <text evidence="3">The sequence shown here is derived from an EMBL/GenBank/DDBJ whole genome shotgun (WGS) entry which is preliminary data.</text>
</comment>
<feature type="domain" description="Orotate phosphoribosyltransferase-like" evidence="2">
    <location>
        <begin position="32"/>
        <end position="213"/>
    </location>
</feature>
<dbReference type="RefSeq" id="WP_229665186.1">
    <property type="nucleotide sequence ID" value="NZ_BMIP01000001.1"/>
</dbReference>
<evidence type="ECO:0000313" key="3">
    <source>
        <dbReference type="EMBL" id="GGD56220.1"/>
    </source>
</evidence>
<keyword evidence="4" id="KW-1185">Reference proteome</keyword>
<dbReference type="InterPro" id="IPR000836">
    <property type="entry name" value="PRTase_dom"/>
</dbReference>
<proteinExistence type="predicted"/>
<evidence type="ECO:0000259" key="1">
    <source>
        <dbReference type="Pfam" id="PF12500"/>
    </source>
</evidence>
<dbReference type="EMBL" id="BMIP01000001">
    <property type="protein sequence ID" value="GGD56220.1"/>
    <property type="molecule type" value="Genomic_DNA"/>
</dbReference>